<feature type="transmembrane region" description="Helical" evidence="9">
    <location>
        <begin position="584"/>
        <end position="614"/>
    </location>
</feature>
<keyword evidence="8 9" id="KW-0472">Membrane</keyword>
<dbReference type="AlphaFoldDB" id="A0A088RPE7"/>
<sequence>MPAGRGLAVVVALVLLCTSVLSSADIIGHSHGTIISPRANAYRSRNTLSPVGYYKLPVCQPSEEVMSAKREHLFLGEILMGNRLEPTSFEFKVGEDVMCATLCNARFSMKEVRRANYMITNAYYVRMFLDNTPLVSAVPNDSNEVYRRGYALGMSYDTAKSQLKKNILNNHLAFTIRTKSQAISQFTREVVVGFKVVASSVAQVHTCSTTAFEHSNESYFLPRSRDGIEATIPFTYSVTWERSDEPYPIKYSVTEKIQRRGHKIAAIYGVLLTILAGFLVAFVLLRTVRKDLAVYFDEELDDKEVREESGWKLVRGDAFRAPPQAATLATVVGAGCQIAVTMLTSVFLCAIHAVNPTHRGTFLSTVIVLFLIAHIVSGFVAARLLKLCGRASWKLSMCCMAAFPAALGCGIMVLNLIQWAKHSTAAIPFPTAVGIISIWLLISLPFGFFGIYWGLKMDTLAVTAKVGSIPRLIPENAGRATLYYVLAGSLVPFIACCIEMPFALNAFWREEPMYLYGFLTFFSIALAILCAEVGIVVTYFTLRGEDYRWWWRSYASLATTGVHVFLYSIFFLKRYLQIRMLSSVVLFLGYMLGVSIMFGMALGSIGFISSLWMVQKMYSSIKAE</sequence>
<dbReference type="PANTHER" id="PTHR10766">
    <property type="entry name" value="TRANSMEMBRANE 9 SUPERFAMILY PROTEIN"/>
    <property type="match status" value="1"/>
</dbReference>
<evidence type="ECO:0000256" key="6">
    <source>
        <dbReference type="ARBA" id="ARBA00022989"/>
    </source>
</evidence>
<feature type="transmembrane region" description="Helical" evidence="9">
    <location>
        <begin position="481"/>
        <end position="508"/>
    </location>
</feature>
<proteinExistence type="inferred from homology"/>
<evidence type="ECO:0000256" key="1">
    <source>
        <dbReference type="ARBA" id="ARBA00004141"/>
    </source>
</evidence>
<feature type="transmembrane region" description="Helical" evidence="9">
    <location>
        <begin position="397"/>
        <end position="420"/>
    </location>
</feature>
<evidence type="ECO:0000313" key="11">
    <source>
        <dbReference type="Proteomes" id="UP000063063"/>
    </source>
</evidence>
<evidence type="ECO:0000256" key="5">
    <source>
        <dbReference type="ARBA" id="ARBA00022729"/>
    </source>
</evidence>
<evidence type="ECO:0000256" key="2">
    <source>
        <dbReference type="ARBA" id="ARBA00004555"/>
    </source>
</evidence>
<feature type="transmembrane region" description="Helical" evidence="9">
    <location>
        <begin position="554"/>
        <end position="572"/>
    </location>
</feature>
<evidence type="ECO:0000256" key="4">
    <source>
        <dbReference type="ARBA" id="ARBA00022692"/>
    </source>
</evidence>
<dbReference type="GO" id="GO:0016020">
    <property type="term" value="C:membrane"/>
    <property type="evidence" value="ECO:0007669"/>
    <property type="project" value="UniProtKB-SubCell"/>
</dbReference>
<dbReference type="VEuPathDB" id="TriTrypDB:LPMP_203380"/>
<dbReference type="PANTHER" id="PTHR10766:SF55">
    <property type="entry name" value="TRANSMEMBRANE 9 SUPERFAMILY MEMBER 4"/>
    <property type="match status" value="1"/>
</dbReference>
<dbReference type="GeneID" id="22574549"/>
<dbReference type="eggNOG" id="KOG1278">
    <property type="taxonomic scope" value="Eukaryota"/>
</dbReference>
<dbReference type="KEGG" id="lpan:LPMP_203380"/>
<keyword evidence="7" id="KW-0333">Golgi apparatus</keyword>
<comment type="similarity">
    <text evidence="3 9">Belongs to the nonaspanin (TM9SF) (TC 9.A.2) family.</text>
</comment>
<feature type="transmembrane region" description="Helical" evidence="9">
    <location>
        <begin position="514"/>
        <end position="542"/>
    </location>
</feature>
<feature type="transmembrane region" description="Helical" evidence="9">
    <location>
        <begin position="265"/>
        <end position="285"/>
    </location>
</feature>
<accession>A0A088RPE7</accession>
<feature type="transmembrane region" description="Helical" evidence="9">
    <location>
        <begin position="432"/>
        <end position="455"/>
    </location>
</feature>
<dbReference type="Proteomes" id="UP000063063">
    <property type="component" value="Chromosome 20"/>
</dbReference>
<keyword evidence="4 9" id="KW-0812">Transmembrane</keyword>
<evidence type="ECO:0000256" key="7">
    <source>
        <dbReference type="ARBA" id="ARBA00023034"/>
    </source>
</evidence>
<dbReference type="OrthoDB" id="1666796at2759"/>
<feature type="transmembrane region" description="Helical" evidence="9">
    <location>
        <begin position="360"/>
        <end position="385"/>
    </location>
</feature>
<evidence type="ECO:0000256" key="9">
    <source>
        <dbReference type="RuleBase" id="RU363079"/>
    </source>
</evidence>
<evidence type="ECO:0000256" key="3">
    <source>
        <dbReference type="ARBA" id="ARBA00005227"/>
    </source>
</evidence>
<evidence type="ECO:0000313" key="10">
    <source>
        <dbReference type="EMBL" id="AIN97833.1"/>
    </source>
</evidence>
<dbReference type="GO" id="GO:0072657">
    <property type="term" value="P:protein localization to membrane"/>
    <property type="evidence" value="ECO:0007669"/>
    <property type="project" value="TreeGrafter"/>
</dbReference>
<name>A0A088RPE7_LEIPA</name>
<feature type="chain" id="PRO_5007353568" description="Transmembrane 9 superfamily member" evidence="9">
    <location>
        <begin position="25"/>
        <end position="624"/>
    </location>
</feature>
<gene>
    <name evidence="10" type="ORF">LPMP_203380</name>
</gene>
<dbReference type="Pfam" id="PF02990">
    <property type="entry name" value="EMP70"/>
    <property type="match status" value="1"/>
</dbReference>
<protein>
    <recommendedName>
        <fullName evidence="9">Transmembrane 9 superfamily member</fullName>
    </recommendedName>
</protein>
<dbReference type="GO" id="GO:0005794">
    <property type="term" value="C:Golgi apparatus"/>
    <property type="evidence" value="ECO:0007669"/>
    <property type="project" value="UniProtKB-SubCell"/>
</dbReference>
<keyword evidence="6 9" id="KW-1133">Transmembrane helix</keyword>
<dbReference type="VEuPathDB" id="TriTrypDB:LPAL13_200040200"/>
<dbReference type="EMBL" id="CP009389">
    <property type="protein sequence ID" value="AIN97833.1"/>
    <property type="molecule type" value="Genomic_DNA"/>
</dbReference>
<organism evidence="10 11">
    <name type="scientific">Leishmania panamensis</name>
    <dbReference type="NCBI Taxonomy" id="5679"/>
    <lineage>
        <taxon>Eukaryota</taxon>
        <taxon>Discoba</taxon>
        <taxon>Euglenozoa</taxon>
        <taxon>Kinetoplastea</taxon>
        <taxon>Metakinetoplastina</taxon>
        <taxon>Trypanosomatida</taxon>
        <taxon>Trypanosomatidae</taxon>
        <taxon>Leishmaniinae</taxon>
        <taxon>Leishmania</taxon>
        <taxon>Leishmania guyanensis species complex</taxon>
    </lineage>
</organism>
<evidence type="ECO:0000256" key="8">
    <source>
        <dbReference type="ARBA" id="ARBA00023136"/>
    </source>
</evidence>
<keyword evidence="11" id="KW-1185">Reference proteome</keyword>
<feature type="transmembrane region" description="Helical" evidence="9">
    <location>
        <begin position="325"/>
        <end position="354"/>
    </location>
</feature>
<keyword evidence="5 9" id="KW-0732">Signal</keyword>
<reference evidence="10 11" key="1">
    <citation type="journal article" date="2015" name="Sci. Rep.">
        <title>The genome of Leishmania panamensis: insights into genomics of the L. (Viannia) subgenus.</title>
        <authorList>
            <person name="Llanes A."/>
            <person name="Restrepo C.M."/>
            <person name="Vecchio G.D."/>
            <person name="Anguizola F.J."/>
            <person name="Lleonart R."/>
        </authorList>
    </citation>
    <scope>NUCLEOTIDE SEQUENCE [LARGE SCALE GENOMIC DNA]</scope>
    <source>
        <strain evidence="10 11">MHOM/PA/94/PSC-1</strain>
    </source>
</reference>
<dbReference type="RefSeq" id="XP_010698540.1">
    <property type="nucleotide sequence ID" value="XM_010700238.1"/>
</dbReference>
<dbReference type="InterPro" id="IPR004240">
    <property type="entry name" value="EMP70"/>
</dbReference>
<feature type="signal peptide" evidence="9">
    <location>
        <begin position="1"/>
        <end position="24"/>
    </location>
</feature>
<comment type="subcellular location">
    <subcellularLocation>
        <location evidence="2">Golgi apparatus</location>
    </subcellularLocation>
    <subcellularLocation>
        <location evidence="1">Membrane</location>
        <topology evidence="1">Multi-pass membrane protein</topology>
    </subcellularLocation>
</comment>